<name>A0A2V4N112_9ACTN</name>
<comment type="caution">
    <text evidence="1">The sequence shown here is derived from an EMBL/GenBank/DDBJ whole genome shotgun (WGS) entry which is preliminary data.</text>
</comment>
<sequence length="185" mass="20480">MPMGHTVAFPLLRTTDLDAIFSLANRILALSVPDPRGGTEIWAEVSSRAELRRLLEAVPEAEVGEGYKEDAATSGDSPLPFGPGLLFMELPDPERALNAARAALGVHDRLEVYWDAFCWPEVPDLGLEWTWKYARLQVSLHHNGTDFGSPWTEDHTLFVHVGKEERAVWVAAQVGAEIIGEYTIC</sequence>
<protein>
    <submittedName>
        <fullName evidence="1">Uncharacterized protein</fullName>
    </submittedName>
</protein>
<proteinExistence type="predicted"/>
<keyword evidence="2" id="KW-1185">Reference proteome</keyword>
<organism evidence="1 2">
    <name type="scientific">Streptomyces tateyamensis</name>
    <dbReference type="NCBI Taxonomy" id="565073"/>
    <lineage>
        <taxon>Bacteria</taxon>
        <taxon>Bacillati</taxon>
        <taxon>Actinomycetota</taxon>
        <taxon>Actinomycetes</taxon>
        <taxon>Kitasatosporales</taxon>
        <taxon>Streptomycetaceae</taxon>
        <taxon>Streptomyces</taxon>
    </lineage>
</organism>
<dbReference type="Proteomes" id="UP000248039">
    <property type="component" value="Unassembled WGS sequence"/>
</dbReference>
<evidence type="ECO:0000313" key="1">
    <source>
        <dbReference type="EMBL" id="PYC75782.1"/>
    </source>
</evidence>
<reference evidence="1 2" key="1">
    <citation type="submission" date="2018-03" db="EMBL/GenBank/DDBJ databases">
        <title>Bioinformatic expansion and discovery of thiopeptide antibiotics.</title>
        <authorList>
            <person name="Schwalen C.J."/>
            <person name="Hudson G.A."/>
            <person name="Mitchell D.A."/>
        </authorList>
    </citation>
    <scope>NUCLEOTIDE SEQUENCE [LARGE SCALE GENOMIC DNA]</scope>
    <source>
        <strain evidence="1 2">ATCC 21389</strain>
    </source>
</reference>
<dbReference type="EMBL" id="PYBW01000088">
    <property type="protein sequence ID" value="PYC75782.1"/>
    <property type="molecule type" value="Genomic_DNA"/>
</dbReference>
<dbReference type="AlphaFoldDB" id="A0A2V4N112"/>
<gene>
    <name evidence="1" type="ORF">C7C46_23605</name>
</gene>
<evidence type="ECO:0000313" key="2">
    <source>
        <dbReference type="Proteomes" id="UP000248039"/>
    </source>
</evidence>
<accession>A0A2V4N112</accession>